<dbReference type="eggNOG" id="ENOG502ZHVA">
    <property type="taxonomic scope" value="Bacteria"/>
</dbReference>
<reference evidence="1 2" key="1">
    <citation type="journal article" date="2014" name="Genome Announc.">
        <title>Draft Genome Sequence of the Antitrypanosomally Active Sponge-Associated Bacterium Actinokineospora sp. Strain EG49.</title>
        <authorList>
            <person name="Harjes J."/>
            <person name="Ryu T."/>
            <person name="Abdelmohsen U.R."/>
            <person name="Moitinho-Silva L."/>
            <person name="Horn H."/>
            <person name="Ravasi T."/>
            <person name="Hentschel U."/>
        </authorList>
    </citation>
    <scope>NUCLEOTIDE SEQUENCE [LARGE SCALE GENOMIC DNA]</scope>
    <source>
        <strain evidence="1 2">EG49</strain>
    </source>
</reference>
<dbReference type="OrthoDB" id="4173178at2"/>
<dbReference type="Proteomes" id="UP000019277">
    <property type="component" value="Unassembled WGS sequence"/>
</dbReference>
<evidence type="ECO:0000313" key="1">
    <source>
        <dbReference type="EMBL" id="EWC64551.1"/>
    </source>
</evidence>
<sequence length="96" mass="10885">MSDPHASRSWCPDCAVPVGRPHIDRCDVARCLRTGLQRLDCEAAHDCGTDTWTGRWPGEADCERLGWMIGPDFPDLNRLYTQATWNPTTHHWDAHA</sequence>
<gene>
    <name evidence="1" type="ORF">UO65_0158</name>
</gene>
<name>W7J6A1_9PSEU</name>
<proteinExistence type="predicted"/>
<dbReference type="EMBL" id="AYXG01000004">
    <property type="protein sequence ID" value="EWC64551.1"/>
    <property type="molecule type" value="Genomic_DNA"/>
</dbReference>
<dbReference type="RefSeq" id="WP_035277701.1">
    <property type="nucleotide sequence ID" value="NZ_AYXG01000004.1"/>
</dbReference>
<organism evidence="1 2">
    <name type="scientific">Actinokineospora spheciospongiae</name>
    <dbReference type="NCBI Taxonomy" id="909613"/>
    <lineage>
        <taxon>Bacteria</taxon>
        <taxon>Bacillati</taxon>
        <taxon>Actinomycetota</taxon>
        <taxon>Actinomycetes</taxon>
        <taxon>Pseudonocardiales</taxon>
        <taxon>Pseudonocardiaceae</taxon>
        <taxon>Actinokineospora</taxon>
    </lineage>
</organism>
<evidence type="ECO:0000313" key="2">
    <source>
        <dbReference type="Proteomes" id="UP000019277"/>
    </source>
</evidence>
<protein>
    <submittedName>
        <fullName evidence="1">Uncharacterized protein</fullName>
    </submittedName>
</protein>
<keyword evidence="2" id="KW-1185">Reference proteome</keyword>
<comment type="caution">
    <text evidence="1">The sequence shown here is derived from an EMBL/GenBank/DDBJ whole genome shotgun (WGS) entry which is preliminary data.</text>
</comment>
<accession>W7J6A1</accession>
<dbReference type="AlphaFoldDB" id="W7J6A1"/>